<dbReference type="STRING" id="37003.ENSKMAP00000024843"/>
<sequence length="726" mass="78808">MPQSEPSRRDRAPDRLDPERPCSARDRLDLIGLVLGELDFLRQRQELLVRTALQEEEEVQEAQLDSEENILVLKRLRRRDAALITQLQQLDQQIHELRLDTEASHDQPEADSRPSSGFFELSDGTSGSLSNSSHSVFSEGLCAAADSEGPLPLKEKPDGCLDRDVVIGGLCGDSSSSPSAARQFSLLVPNDFQSKSFSGQLVQTISETHRFPGPLHAVAVQDPGCLQTRDETSTEPQSSFLQTYSNKHLDSYIYSLLQRRAQPIRTSRPRTSFSTDPSKGILRQASLCGRQVSGPGCGLGTTRPSFLSGGTSAESGPASSSQRQSEEQNVSPGDTDMIRTGLRASSTVSSSPGGCHTQNTGSVSIKDNNTKRAKGPSAATLLTDFRNQGSPSANSSHKITLTDGELLPKSSLMIRTQIGSPRNGPQLLQSGPAKNTEKSVPQLSSKSLTGGRREGPRSHMGNGWYLPARQQNLKDHRGNTSKMALRAQLASEANELPSEKTGDKSHHKSNSRTILFLEEGGSAHIKASHRGSSSRNKSILDKHTKSSSLRSGGSKPHHHRVSSQPKHKRKDHRRLHVIAEVPSDRGTKRQRHLKPPSAGQQSSPYSYVTGSDSEYSAECLSLFHSTIVDTSEDERSNYTTNCFGDSESSEEESVEENSTATDQEESVGGGPVVRGSGRGRGRRQSGAKQDSHPGPTKTSVKIKASHNLKKKILRSRSGSLKLMTTV</sequence>
<dbReference type="AlphaFoldDB" id="A0A3Q3B5N5"/>
<dbReference type="Pfam" id="PF15268">
    <property type="entry name" value="Dapper"/>
    <property type="match status" value="2"/>
</dbReference>
<reference evidence="9" key="1">
    <citation type="submission" date="2025-08" db="UniProtKB">
        <authorList>
            <consortium name="Ensembl"/>
        </authorList>
    </citation>
    <scope>IDENTIFICATION</scope>
</reference>
<feature type="region of interest" description="Disordered" evidence="8">
    <location>
        <begin position="299"/>
        <end position="404"/>
    </location>
</feature>
<feature type="compositionally biased region" description="Polar residues" evidence="8">
    <location>
        <begin position="426"/>
        <end position="448"/>
    </location>
</feature>
<evidence type="ECO:0000256" key="4">
    <source>
        <dbReference type="ARBA" id="ARBA00022490"/>
    </source>
</evidence>
<dbReference type="KEGG" id="kmr:108231008"/>
<feature type="compositionally biased region" description="Polar residues" evidence="8">
    <location>
        <begin position="302"/>
        <end position="332"/>
    </location>
</feature>
<evidence type="ECO:0000313" key="9">
    <source>
        <dbReference type="Ensembl" id="ENSKMAP00000024843.1"/>
    </source>
</evidence>
<evidence type="ECO:0000256" key="5">
    <source>
        <dbReference type="ARBA" id="ARBA00022687"/>
    </source>
</evidence>
<feature type="compositionally biased region" description="Gly residues" evidence="8">
    <location>
        <begin position="667"/>
        <end position="676"/>
    </location>
</feature>
<dbReference type="GO" id="GO:2000095">
    <property type="term" value="P:regulation of Wnt signaling pathway, planar cell polarity pathway"/>
    <property type="evidence" value="ECO:0007669"/>
    <property type="project" value="TreeGrafter"/>
</dbReference>
<feature type="compositionally biased region" description="Polar residues" evidence="8">
    <location>
        <begin position="598"/>
        <end position="611"/>
    </location>
</feature>
<dbReference type="CTD" id="51339"/>
<proteinExistence type="inferred from homology"/>
<dbReference type="PANTHER" id="PTHR15919">
    <property type="entry name" value="DAPPER-RELATED"/>
    <property type="match status" value="1"/>
</dbReference>
<dbReference type="GeneID" id="108231008"/>
<dbReference type="Proteomes" id="UP000264800">
    <property type="component" value="Unplaced"/>
</dbReference>
<organism evidence="9 10">
    <name type="scientific">Kryptolebias marmoratus</name>
    <name type="common">Mangrove killifish</name>
    <name type="synonym">Rivulus marmoratus</name>
    <dbReference type="NCBI Taxonomy" id="37003"/>
    <lineage>
        <taxon>Eukaryota</taxon>
        <taxon>Metazoa</taxon>
        <taxon>Chordata</taxon>
        <taxon>Craniata</taxon>
        <taxon>Vertebrata</taxon>
        <taxon>Euteleostomi</taxon>
        <taxon>Actinopterygii</taxon>
        <taxon>Neopterygii</taxon>
        <taxon>Teleostei</taxon>
        <taxon>Neoteleostei</taxon>
        <taxon>Acanthomorphata</taxon>
        <taxon>Ovalentaria</taxon>
        <taxon>Atherinomorphae</taxon>
        <taxon>Cyprinodontiformes</taxon>
        <taxon>Rivulidae</taxon>
        <taxon>Kryptolebias</taxon>
    </lineage>
</organism>
<keyword evidence="4" id="KW-0963">Cytoplasm</keyword>
<feature type="region of interest" description="Disordered" evidence="8">
    <location>
        <begin position="491"/>
        <end position="510"/>
    </location>
</feature>
<comment type="subcellular location">
    <subcellularLocation>
        <location evidence="1">Cytoplasm</location>
    </subcellularLocation>
</comment>
<feature type="region of interest" description="Disordered" evidence="8">
    <location>
        <begin position="631"/>
        <end position="708"/>
    </location>
</feature>
<evidence type="ECO:0000256" key="6">
    <source>
        <dbReference type="ARBA" id="ARBA00023054"/>
    </source>
</evidence>
<accession>A0A3Q3B5N5</accession>
<dbReference type="OrthoDB" id="9448112at2759"/>
<feature type="compositionally biased region" description="Polar residues" evidence="8">
    <location>
        <begin position="385"/>
        <end position="399"/>
    </location>
</feature>
<feature type="compositionally biased region" description="Basic residues" evidence="8">
    <location>
        <begin position="555"/>
        <end position="576"/>
    </location>
</feature>
<protein>
    <submittedName>
        <fullName evidence="9">Dishevelled-binding antagonist of beta-catenin 1</fullName>
    </submittedName>
</protein>
<dbReference type="GeneTree" id="ENSGT00950000183181"/>
<feature type="region of interest" description="Disordered" evidence="8">
    <location>
        <begin position="102"/>
        <end position="124"/>
    </location>
</feature>
<feature type="coiled-coil region" evidence="7">
    <location>
        <begin position="50"/>
        <end position="93"/>
    </location>
</feature>
<comment type="similarity">
    <text evidence="2">Belongs to the dapper family.</text>
</comment>
<dbReference type="InterPro" id="IPR024843">
    <property type="entry name" value="Dapper"/>
</dbReference>
<evidence type="ECO:0000256" key="1">
    <source>
        <dbReference type="ARBA" id="ARBA00004496"/>
    </source>
</evidence>
<dbReference type="GO" id="GO:0090090">
    <property type="term" value="P:negative regulation of canonical Wnt signaling pathway"/>
    <property type="evidence" value="ECO:0007669"/>
    <property type="project" value="TreeGrafter"/>
</dbReference>
<keyword evidence="10" id="KW-1185">Reference proteome</keyword>
<name>A0A3Q3B5N5_KRYMA</name>
<dbReference type="GO" id="GO:0016055">
    <property type="term" value="P:Wnt signaling pathway"/>
    <property type="evidence" value="ECO:0007669"/>
    <property type="project" value="UniProtKB-KW"/>
</dbReference>
<reference evidence="9" key="2">
    <citation type="submission" date="2025-09" db="UniProtKB">
        <authorList>
            <consortium name="Ensembl"/>
        </authorList>
    </citation>
    <scope>IDENTIFICATION</scope>
</reference>
<feature type="region of interest" description="Disordered" evidence="8">
    <location>
        <begin position="524"/>
        <end position="611"/>
    </location>
</feature>
<keyword evidence="3" id="KW-0217">Developmental protein</keyword>
<evidence type="ECO:0000256" key="8">
    <source>
        <dbReference type="SAM" id="MobiDB-lite"/>
    </source>
</evidence>
<evidence type="ECO:0000256" key="3">
    <source>
        <dbReference type="ARBA" id="ARBA00022473"/>
    </source>
</evidence>
<dbReference type="GO" id="GO:0046329">
    <property type="term" value="P:negative regulation of JNK cascade"/>
    <property type="evidence" value="ECO:0007669"/>
    <property type="project" value="TreeGrafter"/>
</dbReference>
<feature type="compositionally biased region" description="Basic and acidic residues" evidence="8">
    <location>
        <begin position="102"/>
        <end position="112"/>
    </location>
</feature>
<dbReference type="PANTHER" id="PTHR15919:SF12">
    <property type="entry name" value="DAPPER HOMOLOG 1"/>
    <property type="match status" value="1"/>
</dbReference>
<dbReference type="Ensembl" id="ENSKMAT00000025153.1">
    <property type="protein sequence ID" value="ENSKMAP00000024843.1"/>
    <property type="gene ID" value="ENSKMAG00000018404.1"/>
</dbReference>
<evidence type="ECO:0000313" key="10">
    <source>
        <dbReference type="Proteomes" id="UP000264800"/>
    </source>
</evidence>
<keyword evidence="5" id="KW-0879">Wnt signaling pathway</keyword>
<dbReference type="RefSeq" id="XP_017263253.1">
    <property type="nucleotide sequence ID" value="XM_017407764.3"/>
</dbReference>
<keyword evidence="6 7" id="KW-0175">Coiled coil</keyword>
<feature type="region of interest" description="Disordered" evidence="8">
    <location>
        <begin position="416"/>
        <end position="464"/>
    </location>
</feature>
<feature type="compositionally biased region" description="Polar residues" evidence="8">
    <location>
        <begin position="343"/>
        <end position="367"/>
    </location>
</feature>
<feature type="region of interest" description="Disordered" evidence="8">
    <location>
        <begin position="1"/>
        <end position="22"/>
    </location>
</feature>
<evidence type="ECO:0000256" key="7">
    <source>
        <dbReference type="SAM" id="Coils"/>
    </source>
</evidence>
<evidence type="ECO:0000256" key="2">
    <source>
        <dbReference type="ARBA" id="ARBA00010807"/>
    </source>
</evidence>
<dbReference type="GO" id="GO:0005737">
    <property type="term" value="C:cytoplasm"/>
    <property type="evidence" value="ECO:0007669"/>
    <property type="project" value="UniProtKB-SubCell"/>
</dbReference>